<proteinExistence type="predicted"/>
<dbReference type="Gene3D" id="3.20.20.140">
    <property type="entry name" value="Metal-dependent hydrolases"/>
    <property type="match status" value="1"/>
</dbReference>
<dbReference type="PANTHER" id="PTHR43794">
    <property type="entry name" value="AMINOHYDROLASE SSNA-RELATED"/>
    <property type="match status" value="1"/>
</dbReference>
<dbReference type="Gene3D" id="2.30.40.10">
    <property type="entry name" value="Urease, subunit C, domain 1"/>
    <property type="match status" value="1"/>
</dbReference>
<evidence type="ECO:0000256" key="1">
    <source>
        <dbReference type="ARBA" id="ARBA00022801"/>
    </source>
</evidence>
<dbReference type="InterPro" id="IPR006680">
    <property type="entry name" value="Amidohydro-rel"/>
</dbReference>
<dbReference type="Pfam" id="PF01979">
    <property type="entry name" value="Amidohydro_1"/>
    <property type="match status" value="1"/>
</dbReference>
<dbReference type="AlphaFoldDB" id="A0A6M4IRS5"/>
<evidence type="ECO:0000313" key="4">
    <source>
        <dbReference type="Proteomes" id="UP000500938"/>
    </source>
</evidence>
<protein>
    <submittedName>
        <fullName evidence="3">Amidohydrolase family protein</fullName>
    </submittedName>
</protein>
<dbReference type="KEGG" id="ggr:HKW67_11725"/>
<dbReference type="InterPro" id="IPR050287">
    <property type="entry name" value="MTA/SAH_deaminase"/>
</dbReference>
<reference evidence="3 4" key="1">
    <citation type="submission" date="2020-05" db="EMBL/GenBank/DDBJ databases">
        <title>Complete genome sequence of Gemmatimonas greenlandica TET16.</title>
        <authorList>
            <person name="Zeng Y."/>
        </authorList>
    </citation>
    <scope>NUCLEOTIDE SEQUENCE [LARGE SCALE GENOMIC DNA]</scope>
    <source>
        <strain evidence="3 4">TET16</strain>
    </source>
</reference>
<dbReference type="InterPro" id="IPR032466">
    <property type="entry name" value="Metal_Hydrolase"/>
</dbReference>
<evidence type="ECO:0000313" key="3">
    <source>
        <dbReference type="EMBL" id="QJR36126.1"/>
    </source>
</evidence>
<keyword evidence="4" id="KW-1185">Reference proteome</keyword>
<evidence type="ECO:0000259" key="2">
    <source>
        <dbReference type="Pfam" id="PF01979"/>
    </source>
</evidence>
<name>A0A6M4IRS5_9BACT</name>
<dbReference type="RefSeq" id="WP_171225560.1">
    <property type="nucleotide sequence ID" value="NZ_CP053085.1"/>
</dbReference>
<dbReference type="PANTHER" id="PTHR43794:SF11">
    <property type="entry name" value="AMIDOHYDROLASE-RELATED DOMAIN-CONTAINING PROTEIN"/>
    <property type="match status" value="1"/>
</dbReference>
<sequence length="455" mass="48175">MSVRTLYTADWVLPISSAPIRHGAVLVEEGRIAFVGAARAVTLESSAGRTVALGNAVLMPGLVNAHSHLELTLLRGFLEGLDFRDWLRTLTTVRRDLMSESVLLDASRAGIREALRNGITCLADTTDSGAPLTAMREYGVRGVGYLEVFGPDPVQCAGAIAQLAARVREARAHDTALVRVGISPHAPYTVSRDLFAATAALSRSESLPMAVHVAESAAEMLFVRDGSGPFADRLRAREIAVAPQAESPIALLEATGLLAARPLLIHVIQADDRDLARIADAGATIVHCPISNAKLGHGIAPLDRMLAHGIRTGLGTDSVASNDRMDLLGEARQATLFASLRVGTPDALSAHEALALATRGGAEALGLAARVGTLETGKDADLAAFPLDHDDAQPLFDPAVALVHALAGKVEAILVTVEGRELVRNGALVQRDETLPLRVSAWRDRLQQWRQASTV</sequence>
<dbReference type="SUPFAM" id="SSF51556">
    <property type="entry name" value="Metallo-dependent hydrolases"/>
    <property type="match status" value="1"/>
</dbReference>
<organism evidence="3 4">
    <name type="scientific">Gemmatimonas groenlandica</name>
    <dbReference type="NCBI Taxonomy" id="2732249"/>
    <lineage>
        <taxon>Bacteria</taxon>
        <taxon>Pseudomonadati</taxon>
        <taxon>Gemmatimonadota</taxon>
        <taxon>Gemmatimonadia</taxon>
        <taxon>Gemmatimonadales</taxon>
        <taxon>Gemmatimonadaceae</taxon>
        <taxon>Gemmatimonas</taxon>
    </lineage>
</organism>
<dbReference type="Proteomes" id="UP000500938">
    <property type="component" value="Chromosome"/>
</dbReference>
<feature type="domain" description="Amidohydrolase-related" evidence="2">
    <location>
        <begin position="57"/>
        <end position="419"/>
    </location>
</feature>
<dbReference type="EMBL" id="CP053085">
    <property type="protein sequence ID" value="QJR36126.1"/>
    <property type="molecule type" value="Genomic_DNA"/>
</dbReference>
<dbReference type="GO" id="GO:0016810">
    <property type="term" value="F:hydrolase activity, acting on carbon-nitrogen (but not peptide) bonds"/>
    <property type="evidence" value="ECO:0007669"/>
    <property type="project" value="InterPro"/>
</dbReference>
<keyword evidence="1 3" id="KW-0378">Hydrolase</keyword>
<dbReference type="SUPFAM" id="SSF51338">
    <property type="entry name" value="Composite domain of metallo-dependent hydrolases"/>
    <property type="match status" value="1"/>
</dbReference>
<accession>A0A6M4IRS5</accession>
<gene>
    <name evidence="3" type="ORF">HKW67_11725</name>
</gene>
<dbReference type="InterPro" id="IPR011059">
    <property type="entry name" value="Metal-dep_hydrolase_composite"/>
</dbReference>